<dbReference type="InterPro" id="IPR016187">
    <property type="entry name" value="CTDL_fold"/>
</dbReference>
<dbReference type="PANTHER" id="PTHR45784:SF3">
    <property type="entry name" value="C-TYPE LECTIN DOMAIN FAMILY 4 MEMBER K-LIKE-RELATED"/>
    <property type="match status" value="1"/>
</dbReference>
<dbReference type="SUPFAM" id="SSF56436">
    <property type="entry name" value="C-type lectin-like"/>
    <property type="match status" value="1"/>
</dbReference>
<evidence type="ECO:0000259" key="1">
    <source>
        <dbReference type="PROSITE" id="PS50041"/>
    </source>
</evidence>
<evidence type="ECO:0000313" key="3">
    <source>
        <dbReference type="Proteomes" id="UP000261660"/>
    </source>
</evidence>
<name>A0A3Q3GA87_9LABR</name>
<proteinExistence type="predicted"/>
<dbReference type="Proteomes" id="UP000261660">
    <property type="component" value="Unplaced"/>
</dbReference>
<organism evidence="2 3">
    <name type="scientific">Labrus bergylta</name>
    <name type="common">ballan wrasse</name>
    <dbReference type="NCBI Taxonomy" id="56723"/>
    <lineage>
        <taxon>Eukaryota</taxon>
        <taxon>Metazoa</taxon>
        <taxon>Chordata</taxon>
        <taxon>Craniata</taxon>
        <taxon>Vertebrata</taxon>
        <taxon>Euteleostomi</taxon>
        <taxon>Actinopterygii</taxon>
        <taxon>Neopterygii</taxon>
        <taxon>Teleostei</taxon>
        <taxon>Neoteleostei</taxon>
        <taxon>Acanthomorphata</taxon>
        <taxon>Eupercaria</taxon>
        <taxon>Labriformes</taxon>
        <taxon>Labridae</taxon>
        <taxon>Labrus</taxon>
    </lineage>
</organism>
<dbReference type="Pfam" id="PF00059">
    <property type="entry name" value="Lectin_C"/>
    <property type="match status" value="1"/>
</dbReference>
<accession>A0A3Q3GA87</accession>
<protein>
    <recommendedName>
        <fullName evidence="1">C-type lectin domain-containing protein</fullName>
    </recommendedName>
</protein>
<dbReference type="AlphaFoldDB" id="A0A3Q3GA87"/>
<dbReference type="Ensembl" id="ENSLBET00000031248.1">
    <property type="protein sequence ID" value="ENSLBEP00000029847.1"/>
    <property type="gene ID" value="ENSLBEG00000022581.1"/>
</dbReference>
<dbReference type="Gene3D" id="3.10.100.10">
    <property type="entry name" value="Mannose-Binding Protein A, subunit A"/>
    <property type="match status" value="1"/>
</dbReference>
<dbReference type="InterPro" id="IPR016186">
    <property type="entry name" value="C-type_lectin-like/link_sf"/>
</dbReference>
<dbReference type="PROSITE" id="PS50041">
    <property type="entry name" value="C_TYPE_LECTIN_2"/>
    <property type="match status" value="1"/>
</dbReference>
<dbReference type="InterPro" id="IPR001304">
    <property type="entry name" value="C-type_lectin-like"/>
</dbReference>
<keyword evidence="3" id="KW-1185">Reference proteome</keyword>
<dbReference type="STRING" id="56723.ENSLBEP00000029847"/>
<feature type="domain" description="C-type lectin" evidence="1">
    <location>
        <begin position="30"/>
        <end position="136"/>
    </location>
</feature>
<dbReference type="GeneTree" id="ENSGT00940000178839"/>
<dbReference type="InParanoid" id="A0A3Q3GA87"/>
<dbReference type="PANTHER" id="PTHR45784">
    <property type="entry name" value="C-TYPE LECTIN DOMAIN FAMILY 20 MEMBER A-RELATED"/>
    <property type="match status" value="1"/>
</dbReference>
<sequence>TVKIIYLNLLFVIFSSSKLRQWLYHFAISLHYKQYHFISQSKTWGNALQHCRTKYTDLATVNNQQDLEDLASLTGSSVTQVFLGLYRPWGWSRSDADDYREEEPAYWNWEKSSFPYTDCGLIARNGLWSPKACTSRPYAWPTLA</sequence>
<evidence type="ECO:0000313" key="2">
    <source>
        <dbReference type="Ensembl" id="ENSLBEP00000029847.1"/>
    </source>
</evidence>
<reference evidence="2" key="2">
    <citation type="submission" date="2025-09" db="UniProtKB">
        <authorList>
            <consortium name="Ensembl"/>
        </authorList>
    </citation>
    <scope>IDENTIFICATION</scope>
</reference>
<reference evidence="2" key="1">
    <citation type="submission" date="2025-08" db="UniProtKB">
        <authorList>
            <consortium name="Ensembl"/>
        </authorList>
    </citation>
    <scope>IDENTIFICATION</scope>
</reference>